<gene>
    <name evidence="1" type="ORF">UCMB321_3692</name>
</gene>
<keyword evidence="2" id="KW-1185">Reference proteome</keyword>
<sequence>MQGQTAQVGRQNALQRKTTNRLANNVEHKCSLHACNPCSWVG</sequence>
<dbReference type="Proteomes" id="UP000031535">
    <property type="component" value="Unassembled WGS sequence"/>
</dbReference>
<dbReference type="AlphaFoldDB" id="A0A0C2IC16"/>
<accession>A0A0C2IC16</accession>
<organism evidence="1 2">
    <name type="scientific">Pseudomonas batumici</name>
    <dbReference type="NCBI Taxonomy" id="226910"/>
    <lineage>
        <taxon>Bacteria</taxon>
        <taxon>Pseudomonadati</taxon>
        <taxon>Pseudomonadota</taxon>
        <taxon>Gammaproteobacteria</taxon>
        <taxon>Pseudomonadales</taxon>
        <taxon>Pseudomonadaceae</taxon>
        <taxon>Pseudomonas</taxon>
    </lineage>
</organism>
<protein>
    <submittedName>
        <fullName evidence="1">Uncharacterized protein</fullName>
    </submittedName>
</protein>
<reference evidence="1 2" key="1">
    <citation type="submission" date="2015-01" db="EMBL/GenBank/DDBJ databases">
        <title>Complete genome of Pseudomonas batumici UCM B-321 producer of the batumin antibiotic with strong antistaphilococcal and potential anticancer activity.</title>
        <authorList>
            <person name="Klochko V.V."/>
            <person name="Zelena L.B."/>
            <person name="Elena K.A."/>
            <person name="Reva O.N."/>
        </authorList>
    </citation>
    <scope>NUCLEOTIDE SEQUENCE [LARGE SCALE GENOMIC DNA]</scope>
    <source>
        <strain evidence="1 2">UCM B-321</strain>
    </source>
</reference>
<dbReference type="EMBL" id="JXDG01000048">
    <property type="protein sequence ID" value="KIH82557.1"/>
    <property type="molecule type" value="Genomic_DNA"/>
</dbReference>
<proteinExistence type="predicted"/>
<evidence type="ECO:0000313" key="2">
    <source>
        <dbReference type="Proteomes" id="UP000031535"/>
    </source>
</evidence>
<evidence type="ECO:0000313" key="1">
    <source>
        <dbReference type="EMBL" id="KIH82557.1"/>
    </source>
</evidence>
<name>A0A0C2IC16_9PSED</name>
<dbReference type="STRING" id="226910.UCMB321_3692"/>
<comment type="caution">
    <text evidence="1">The sequence shown here is derived from an EMBL/GenBank/DDBJ whole genome shotgun (WGS) entry which is preliminary data.</text>
</comment>